<dbReference type="EMBL" id="JAFBBZ010000001">
    <property type="protein sequence ID" value="MBM7507166.1"/>
    <property type="molecule type" value="Genomic_DNA"/>
</dbReference>
<evidence type="ECO:0000256" key="2">
    <source>
        <dbReference type="SAM" id="SignalP"/>
    </source>
</evidence>
<organism evidence="3 4">
    <name type="scientific">Nocardioides salarius</name>
    <dbReference type="NCBI Taxonomy" id="374513"/>
    <lineage>
        <taxon>Bacteria</taxon>
        <taxon>Bacillati</taxon>
        <taxon>Actinomycetota</taxon>
        <taxon>Actinomycetes</taxon>
        <taxon>Propionibacteriales</taxon>
        <taxon>Nocardioidaceae</taxon>
        <taxon>Nocardioides</taxon>
    </lineage>
</organism>
<reference evidence="3 4" key="1">
    <citation type="submission" date="2021-01" db="EMBL/GenBank/DDBJ databases">
        <title>Sequencing the genomes of 1000 actinobacteria strains.</title>
        <authorList>
            <person name="Klenk H.-P."/>
        </authorList>
    </citation>
    <scope>NUCLEOTIDE SEQUENCE [LARGE SCALE GENOMIC DNA]</scope>
    <source>
        <strain evidence="3 4">DSM 18239</strain>
    </source>
</reference>
<feature type="region of interest" description="Disordered" evidence="1">
    <location>
        <begin position="44"/>
        <end position="63"/>
    </location>
</feature>
<feature type="compositionally biased region" description="Low complexity" evidence="1">
    <location>
        <begin position="44"/>
        <end position="62"/>
    </location>
</feature>
<comment type="caution">
    <text evidence="3">The sequence shown here is derived from an EMBL/GenBank/DDBJ whole genome shotgun (WGS) entry which is preliminary data.</text>
</comment>
<dbReference type="RefSeq" id="WP_204797150.1">
    <property type="nucleotide sequence ID" value="NZ_JACDTV010000003.1"/>
</dbReference>
<evidence type="ECO:0008006" key="5">
    <source>
        <dbReference type="Google" id="ProtNLM"/>
    </source>
</evidence>
<accession>A0ABS2M7P7</accession>
<sequence>MRSTTSTHRTTGTRRVRRVVGGLAATALVALPISACGTEDDAGDAAAAATSSESSESSEAGAPEPVAAIESLTGEDTQITLDQGFLDALTQLELQPGTIGEATLEGAELSFPITGGNVTVFEPGTVSPYVIGQLQHVSSGLSLSAGGTTVQLENLNVDPGVSRVYGDVSVNGKTAVESAFLFQLDGRTLNPLEVQGDQAILEGTEVKISEPAAGLLNDTFGTDAVKAGLLVGIAEITVDLPA</sequence>
<gene>
    <name evidence="3" type="ORF">JOE61_000980</name>
</gene>
<name>A0ABS2M7P7_9ACTN</name>
<evidence type="ECO:0000256" key="1">
    <source>
        <dbReference type="SAM" id="MobiDB-lite"/>
    </source>
</evidence>
<feature type="signal peptide" evidence="2">
    <location>
        <begin position="1"/>
        <end position="35"/>
    </location>
</feature>
<proteinExistence type="predicted"/>
<dbReference type="Proteomes" id="UP000732378">
    <property type="component" value="Unassembled WGS sequence"/>
</dbReference>
<feature type="chain" id="PRO_5047329523" description="DUF2993 domain-containing protein" evidence="2">
    <location>
        <begin position="36"/>
        <end position="242"/>
    </location>
</feature>
<keyword evidence="4" id="KW-1185">Reference proteome</keyword>
<evidence type="ECO:0000313" key="3">
    <source>
        <dbReference type="EMBL" id="MBM7507166.1"/>
    </source>
</evidence>
<keyword evidence="2" id="KW-0732">Signal</keyword>
<evidence type="ECO:0000313" key="4">
    <source>
        <dbReference type="Proteomes" id="UP000732378"/>
    </source>
</evidence>
<protein>
    <recommendedName>
        <fullName evidence="5">DUF2993 domain-containing protein</fullName>
    </recommendedName>
</protein>